<name>A0A7J7HPY5_CAMSI</name>
<evidence type="ECO:0000313" key="2">
    <source>
        <dbReference type="Proteomes" id="UP000593564"/>
    </source>
</evidence>
<sequence>MYSGAHSKKKYQRIHHCIHGGFLGESSLFSSKPSNLFVLAEYSEEKSLSKQ</sequence>
<gene>
    <name evidence="1" type="ORF">HYC85_007491</name>
</gene>
<reference evidence="1 2" key="2">
    <citation type="submission" date="2020-07" db="EMBL/GenBank/DDBJ databases">
        <title>Genome assembly of wild tea tree DASZ reveals pedigree and selection history of tea varieties.</title>
        <authorList>
            <person name="Zhang W."/>
        </authorList>
    </citation>
    <scope>NUCLEOTIDE SEQUENCE [LARGE SCALE GENOMIC DNA]</scope>
    <source>
        <strain evidence="2">cv. G240</strain>
        <tissue evidence="1">Leaf</tissue>
    </source>
</reference>
<protein>
    <submittedName>
        <fullName evidence="1">Uncharacterized protein</fullName>
    </submittedName>
</protein>
<dbReference type="EMBL" id="JACBKZ010000003">
    <property type="protein sequence ID" value="KAF5954635.1"/>
    <property type="molecule type" value="Genomic_DNA"/>
</dbReference>
<proteinExistence type="predicted"/>
<evidence type="ECO:0000313" key="1">
    <source>
        <dbReference type="EMBL" id="KAF5954635.1"/>
    </source>
</evidence>
<dbReference type="Proteomes" id="UP000593564">
    <property type="component" value="Unassembled WGS sequence"/>
</dbReference>
<dbReference type="AlphaFoldDB" id="A0A7J7HPY5"/>
<reference evidence="2" key="1">
    <citation type="journal article" date="2020" name="Nat. Commun.">
        <title>Genome assembly of wild tea tree DASZ reveals pedigree and selection history of tea varieties.</title>
        <authorList>
            <person name="Zhang W."/>
            <person name="Zhang Y."/>
            <person name="Qiu H."/>
            <person name="Guo Y."/>
            <person name="Wan H."/>
            <person name="Zhang X."/>
            <person name="Scossa F."/>
            <person name="Alseekh S."/>
            <person name="Zhang Q."/>
            <person name="Wang P."/>
            <person name="Xu L."/>
            <person name="Schmidt M.H."/>
            <person name="Jia X."/>
            <person name="Li D."/>
            <person name="Zhu A."/>
            <person name="Guo F."/>
            <person name="Chen W."/>
            <person name="Ni D."/>
            <person name="Usadel B."/>
            <person name="Fernie A.R."/>
            <person name="Wen W."/>
        </authorList>
    </citation>
    <scope>NUCLEOTIDE SEQUENCE [LARGE SCALE GENOMIC DNA]</scope>
    <source>
        <strain evidence="2">cv. G240</strain>
    </source>
</reference>
<organism evidence="1 2">
    <name type="scientific">Camellia sinensis</name>
    <name type="common">Tea plant</name>
    <name type="synonym">Thea sinensis</name>
    <dbReference type="NCBI Taxonomy" id="4442"/>
    <lineage>
        <taxon>Eukaryota</taxon>
        <taxon>Viridiplantae</taxon>
        <taxon>Streptophyta</taxon>
        <taxon>Embryophyta</taxon>
        <taxon>Tracheophyta</taxon>
        <taxon>Spermatophyta</taxon>
        <taxon>Magnoliopsida</taxon>
        <taxon>eudicotyledons</taxon>
        <taxon>Gunneridae</taxon>
        <taxon>Pentapetalae</taxon>
        <taxon>asterids</taxon>
        <taxon>Ericales</taxon>
        <taxon>Theaceae</taxon>
        <taxon>Camellia</taxon>
    </lineage>
</organism>
<keyword evidence="2" id="KW-1185">Reference proteome</keyword>
<accession>A0A7J7HPY5</accession>
<comment type="caution">
    <text evidence="1">The sequence shown here is derived from an EMBL/GenBank/DDBJ whole genome shotgun (WGS) entry which is preliminary data.</text>
</comment>